<dbReference type="STRING" id="1125876.SAMN05443292_1546"/>
<sequence length="68" mass="7963">MENLIVIPKNEKQLSLLKSLLQEMKIQFKSENLKDPDPELTKKIQKARKEKENGELITIDAENLWESI</sequence>
<organism evidence="1 2">
    <name type="scientific">Halpernia frigidisoli</name>
    <dbReference type="NCBI Taxonomy" id="1125876"/>
    <lineage>
        <taxon>Bacteria</taxon>
        <taxon>Pseudomonadati</taxon>
        <taxon>Bacteroidota</taxon>
        <taxon>Flavobacteriia</taxon>
        <taxon>Flavobacteriales</taxon>
        <taxon>Weeksellaceae</taxon>
        <taxon>Chryseobacterium group</taxon>
        <taxon>Halpernia</taxon>
    </lineage>
</organism>
<dbReference type="Pfam" id="PF10884">
    <property type="entry name" value="DUF2683"/>
    <property type="match status" value="1"/>
</dbReference>
<reference evidence="1 2" key="1">
    <citation type="submission" date="2016-10" db="EMBL/GenBank/DDBJ databases">
        <authorList>
            <person name="de Groot N.N."/>
        </authorList>
    </citation>
    <scope>NUCLEOTIDE SEQUENCE [LARGE SCALE GENOMIC DNA]</scope>
    <source>
        <strain evidence="1 2">DSM 26000</strain>
    </source>
</reference>
<name>A0A1I3FQD2_9FLAO</name>
<keyword evidence="2" id="KW-1185">Reference proteome</keyword>
<gene>
    <name evidence="1" type="ORF">SAMN05443292_1546</name>
</gene>
<dbReference type="InterPro" id="IPR020271">
    <property type="entry name" value="Uncharacterised_MJ1172"/>
</dbReference>
<protein>
    <submittedName>
        <fullName evidence="1">Uncharacterized protein</fullName>
    </submittedName>
</protein>
<accession>A0A1I3FQD2</accession>
<dbReference type="RefSeq" id="WP_090079779.1">
    <property type="nucleotide sequence ID" value="NZ_FOQT01000002.1"/>
</dbReference>
<dbReference type="Proteomes" id="UP000198931">
    <property type="component" value="Unassembled WGS sequence"/>
</dbReference>
<evidence type="ECO:0000313" key="2">
    <source>
        <dbReference type="Proteomes" id="UP000198931"/>
    </source>
</evidence>
<dbReference type="AlphaFoldDB" id="A0A1I3FQD2"/>
<evidence type="ECO:0000313" key="1">
    <source>
        <dbReference type="EMBL" id="SFI13396.1"/>
    </source>
</evidence>
<proteinExistence type="predicted"/>
<dbReference type="EMBL" id="FOQT01000002">
    <property type="protein sequence ID" value="SFI13396.1"/>
    <property type="molecule type" value="Genomic_DNA"/>
</dbReference>
<dbReference type="OrthoDB" id="827255at2"/>